<evidence type="ECO:0000256" key="5">
    <source>
        <dbReference type="ARBA" id="ARBA00022989"/>
    </source>
</evidence>
<organism evidence="8 9">
    <name type="scientific">Protomyces lactucae-debilis</name>
    <dbReference type="NCBI Taxonomy" id="2754530"/>
    <lineage>
        <taxon>Eukaryota</taxon>
        <taxon>Fungi</taxon>
        <taxon>Dikarya</taxon>
        <taxon>Ascomycota</taxon>
        <taxon>Taphrinomycotina</taxon>
        <taxon>Taphrinomycetes</taxon>
        <taxon>Taphrinales</taxon>
        <taxon>Protomycetaceae</taxon>
        <taxon>Protomyces</taxon>
    </lineage>
</organism>
<comment type="similarity">
    <text evidence="2">Belongs to the SLC43A transporter (TC 2.A.1.44) family.</text>
</comment>
<feature type="transmembrane region" description="Helical" evidence="7">
    <location>
        <begin position="294"/>
        <end position="317"/>
    </location>
</feature>
<dbReference type="SUPFAM" id="SSF103473">
    <property type="entry name" value="MFS general substrate transporter"/>
    <property type="match status" value="1"/>
</dbReference>
<dbReference type="InterPro" id="IPR036259">
    <property type="entry name" value="MFS_trans_sf"/>
</dbReference>
<feature type="transmembrane region" description="Helical" evidence="7">
    <location>
        <begin position="184"/>
        <end position="202"/>
    </location>
</feature>
<dbReference type="InterPro" id="IPR011701">
    <property type="entry name" value="MFS"/>
</dbReference>
<evidence type="ECO:0000256" key="4">
    <source>
        <dbReference type="ARBA" id="ARBA00022692"/>
    </source>
</evidence>
<dbReference type="OMA" id="CNILQQV"/>
<keyword evidence="5 7" id="KW-1133">Transmembrane helix</keyword>
<sequence length="441" mass="47889">MLHDNVSTNRRLLQVVTAVTYCLLSVGICFGFAALKPILIDSGVYADECSRKDPAPCVAQEVKLNLLFTFAAVSTNVSSFPIGILLDRYGPRVTSIIGACLMMLGTIGIAASSSSLDLYAVSYAVLACSGSFLLLSAFTLAPAFPSSQGIIVSGLTGAFDASSALFLIYRLVYQNFVKVSISRFFAVYAVVPAAILLVQILYMSKTAYEVLETKLLVEHSPHESQSLLHGEEDRQQDPLFGVMHNQPTWSIITSGWFLFPMSVMIVSLVRVNFYIATVGAQLHMLLPEAQADALATFFDILLPLGGILAIPLIGYIIDHYTIVTVYSLTAGLASIVGVLSFIPFKAAQVLHILAFVVLRPWIYSILPGTVLKLFGNDRFGVLYGGIMATAGLVNLIAHPLELWTYSRFGGNFRYADALLVSVSVGFLFGTVVYMQLKFRSV</sequence>
<gene>
    <name evidence="8" type="ORF">BCR37DRAFT_153532</name>
</gene>
<name>A0A1Y2F0X1_PROLT</name>
<comment type="subcellular location">
    <subcellularLocation>
        <location evidence="1">Membrane</location>
        <topology evidence="1">Multi-pass membrane protein</topology>
    </subcellularLocation>
</comment>
<evidence type="ECO:0000256" key="7">
    <source>
        <dbReference type="SAM" id="Phobius"/>
    </source>
</evidence>
<proteinExistence type="inferred from homology"/>
<dbReference type="STRING" id="56484.A0A1Y2F0X1"/>
<comment type="caution">
    <text evidence="8">The sequence shown here is derived from an EMBL/GenBank/DDBJ whole genome shotgun (WGS) entry which is preliminary data.</text>
</comment>
<feature type="transmembrane region" description="Helical" evidence="7">
    <location>
        <begin position="92"/>
        <end position="111"/>
    </location>
</feature>
<feature type="transmembrane region" description="Helical" evidence="7">
    <location>
        <begin position="417"/>
        <end position="436"/>
    </location>
</feature>
<feature type="transmembrane region" description="Helical" evidence="7">
    <location>
        <begin position="249"/>
        <end position="273"/>
    </location>
</feature>
<evidence type="ECO:0000313" key="8">
    <source>
        <dbReference type="EMBL" id="ORY77357.1"/>
    </source>
</evidence>
<protein>
    <submittedName>
        <fullName evidence="8">Major facilitator superfamily domain-containing protein</fullName>
    </submittedName>
</protein>
<feature type="transmembrane region" description="Helical" evidence="7">
    <location>
        <begin position="323"/>
        <end position="342"/>
    </location>
</feature>
<evidence type="ECO:0000256" key="2">
    <source>
        <dbReference type="ARBA" id="ARBA00006595"/>
    </source>
</evidence>
<feature type="transmembrane region" description="Helical" evidence="7">
    <location>
        <begin position="349"/>
        <end position="366"/>
    </location>
</feature>
<dbReference type="Pfam" id="PF07690">
    <property type="entry name" value="MFS_1"/>
    <property type="match status" value="1"/>
</dbReference>
<feature type="transmembrane region" description="Helical" evidence="7">
    <location>
        <begin position="123"/>
        <end position="144"/>
    </location>
</feature>
<dbReference type="Proteomes" id="UP000193685">
    <property type="component" value="Unassembled WGS sequence"/>
</dbReference>
<dbReference type="OrthoDB" id="330047at2759"/>
<dbReference type="PANTHER" id="PTHR20772:SF2">
    <property type="entry name" value="PROTEIN FMP42"/>
    <property type="match status" value="1"/>
</dbReference>
<dbReference type="RefSeq" id="XP_040722978.1">
    <property type="nucleotide sequence ID" value="XM_040866120.1"/>
</dbReference>
<evidence type="ECO:0000313" key="9">
    <source>
        <dbReference type="Proteomes" id="UP000193685"/>
    </source>
</evidence>
<dbReference type="AlphaFoldDB" id="A0A1Y2F0X1"/>
<dbReference type="EMBL" id="MCFI01000020">
    <property type="protein sequence ID" value="ORY77357.1"/>
    <property type="molecule type" value="Genomic_DNA"/>
</dbReference>
<keyword evidence="9" id="KW-1185">Reference proteome</keyword>
<dbReference type="PANTHER" id="PTHR20772">
    <property type="entry name" value="PROTEIN FMP42"/>
    <property type="match status" value="1"/>
</dbReference>
<feature type="transmembrane region" description="Helical" evidence="7">
    <location>
        <begin position="12"/>
        <end position="35"/>
    </location>
</feature>
<keyword evidence="4 7" id="KW-0812">Transmembrane</keyword>
<dbReference type="GO" id="GO:0022857">
    <property type="term" value="F:transmembrane transporter activity"/>
    <property type="evidence" value="ECO:0007669"/>
    <property type="project" value="InterPro"/>
</dbReference>
<dbReference type="InterPro" id="IPR052599">
    <property type="entry name" value="SLC43A_AATransporter"/>
</dbReference>
<keyword evidence="6 7" id="KW-0472">Membrane</keyword>
<feature type="transmembrane region" description="Helical" evidence="7">
    <location>
        <begin position="150"/>
        <end position="172"/>
    </location>
</feature>
<reference evidence="8 9" key="1">
    <citation type="submission" date="2016-07" db="EMBL/GenBank/DDBJ databases">
        <title>Pervasive Adenine N6-methylation of Active Genes in Fungi.</title>
        <authorList>
            <consortium name="DOE Joint Genome Institute"/>
            <person name="Mondo S.J."/>
            <person name="Dannebaum R.O."/>
            <person name="Kuo R.C."/>
            <person name="Labutti K."/>
            <person name="Haridas S."/>
            <person name="Kuo A."/>
            <person name="Salamov A."/>
            <person name="Ahrendt S.R."/>
            <person name="Lipzen A."/>
            <person name="Sullivan W."/>
            <person name="Andreopoulos W.B."/>
            <person name="Clum A."/>
            <person name="Lindquist E."/>
            <person name="Daum C."/>
            <person name="Ramamoorthy G.K."/>
            <person name="Gryganskyi A."/>
            <person name="Culley D."/>
            <person name="Magnuson J.K."/>
            <person name="James T.Y."/>
            <person name="O'Malley M.A."/>
            <person name="Stajich J.E."/>
            <person name="Spatafora J.W."/>
            <person name="Visel A."/>
            <person name="Grigoriev I.V."/>
        </authorList>
    </citation>
    <scope>NUCLEOTIDE SEQUENCE [LARGE SCALE GENOMIC DNA]</scope>
    <source>
        <strain evidence="8 9">12-1054</strain>
    </source>
</reference>
<dbReference type="GeneID" id="63782719"/>
<evidence type="ECO:0000256" key="6">
    <source>
        <dbReference type="ARBA" id="ARBA00023136"/>
    </source>
</evidence>
<keyword evidence="3" id="KW-0813">Transport</keyword>
<accession>A0A1Y2F0X1</accession>
<dbReference type="Gene3D" id="1.20.1250.20">
    <property type="entry name" value="MFS general substrate transporter like domains"/>
    <property type="match status" value="1"/>
</dbReference>
<evidence type="ECO:0000256" key="1">
    <source>
        <dbReference type="ARBA" id="ARBA00004141"/>
    </source>
</evidence>
<dbReference type="GO" id="GO:0000329">
    <property type="term" value="C:fungal-type vacuole membrane"/>
    <property type="evidence" value="ECO:0007669"/>
    <property type="project" value="TreeGrafter"/>
</dbReference>
<evidence type="ECO:0000256" key="3">
    <source>
        <dbReference type="ARBA" id="ARBA00022448"/>
    </source>
</evidence>
<feature type="transmembrane region" description="Helical" evidence="7">
    <location>
        <begin position="378"/>
        <end position="397"/>
    </location>
</feature>